<organism evidence="2 3">
    <name type="scientific">Pseudomonas jessenii</name>
    <dbReference type="NCBI Taxonomy" id="77298"/>
    <lineage>
        <taxon>Bacteria</taxon>
        <taxon>Pseudomonadati</taxon>
        <taxon>Pseudomonadota</taxon>
        <taxon>Gammaproteobacteria</taxon>
        <taxon>Pseudomonadales</taxon>
        <taxon>Pseudomonadaceae</taxon>
        <taxon>Pseudomonas</taxon>
    </lineage>
</organism>
<accession>A0A370S913</accession>
<evidence type="ECO:0000313" key="3">
    <source>
        <dbReference type="Proteomes" id="UP000255365"/>
    </source>
</evidence>
<reference evidence="2 3" key="1">
    <citation type="submission" date="2018-07" db="EMBL/GenBank/DDBJ databases">
        <title>Genome sequencing of rice bacterial endophytes.</title>
        <authorList>
            <person name="Venturi V."/>
        </authorList>
    </citation>
    <scope>NUCLEOTIDE SEQUENCE [LARGE SCALE GENOMIC DNA]</scope>
    <source>
        <strain evidence="2 3">E2333</strain>
    </source>
</reference>
<sequence length="249" mass="27385">MVSHFGDEVVDLAAVIARGERPAEHGPYGILIGNENFQFTPVVIADPVVTGAQILSAAGVHQPVEHLLFQVLADGRLEEISPEQTTDLRSSGAERFLVFRSDRTYRINLDDRACDWGARYISGAALKTLAGVDLNDFDVWEIVVGGKDELIANKEFADLDKPGVERFLTKRFSVTVVVNARPKVVHSRRLSYWDVVELAFPGSQPTPGTVYTIDYDRGPKANPEGSLVEGQHVKVKEGMTFYVAVSDKS</sequence>
<feature type="domain" description="Multi-ubiquitin" evidence="1">
    <location>
        <begin position="39"/>
        <end position="100"/>
    </location>
</feature>
<proteinExistence type="predicted"/>
<evidence type="ECO:0000313" key="2">
    <source>
        <dbReference type="EMBL" id="RDL16230.1"/>
    </source>
</evidence>
<dbReference type="Proteomes" id="UP000255365">
    <property type="component" value="Unassembled WGS sequence"/>
</dbReference>
<feature type="domain" description="Multi-ubiquitin" evidence="1">
    <location>
        <begin position="174"/>
        <end position="244"/>
    </location>
</feature>
<dbReference type="Pfam" id="PF14452">
    <property type="entry name" value="Multi_ubiq"/>
    <property type="match status" value="3"/>
</dbReference>
<feature type="domain" description="Multi-ubiquitin" evidence="1">
    <location>
        <begin position="105"/>
        <end position="170"/>
    </location>
</feature>
<protein>
    <submittedName>
        <fullName evidence="2">Multiubiquitin</fullName>
    </submittedName>
</protein>
<name>A0A370S913_PSEJE</name>
<dbReference type="RefSeq" id="WP_115147690.1">
    <property type="nucleotide sequence ID" value="NZ_QRAV01000014.1"/>
</dbReference>
<dbReference type="EMBL" id="QRAV01000014">
    <property type="protein sequence ID" value="RDL16230.1"/>
    <property type="molecule type" value="Genomic_DNA"/>
</dbReference>
<evidence type="ECO:0000259" key="1">
    <source>
        <dbReference type="Pfam" id="PF14452"/>
    </source>
</evidence>
<dbReference type="AlphaFoldDB" id="A0A370S913"/>
<comment type="caution">
    <text evidence="2">The sequence shown here is derived from an EMBL/GenBank/DDBJ whole genome shotgun (WGS) entry which is preliminary data.</text>
</comment>
<gene>
    <name evidence="2" type="ORF">DEU51_11487</name>
</gene>
<dbReference type="InterPro" id="IPR027802">
    <property type="entry name" value="Multi-ubiquitin_dom"/>
</dbReference>